<name>A0A345BZY2_9BACI</name>
<accession>A0A345BZY2</accession>
<dbReference type="GO" id="GO:0043200">
    <property type="term" value="P:response to amino acid"/>
    <property type="evidence" value="ECO:0007669"/>
    <property type="project" value="TreeGrafter"/>
</dbReference>
<dbReference type="InterPro" id="IPR036388">
    <property type="entry name" value="WH-like_DNA-bd_sf"/>
</dbReference>
<dbReference type="OrthoDB" id="529868at2"/>
<dbReference type="RefSeq" id="WP_114373364.1">
    <property type="nucleotide sequence ID" value="NZ_CP031092.1"/>
</dbReference>
<proteinExistence type="predicted"/>
<dbReference type="Pfam" id="PF01037">
    <property type="entry name" value="AsnC_trans_reg"/>
    <property type="match status" value="1"/>
</dbReference>
<evidence type="ECO:0000259" key="4">
    <source>
        <dbReference type="PROSITE" id="PS50956"/>
    </source>
</evidence>
<reference evidence="5 6" key="1">
    <citation type="journal article" date="2018" name="J. Microbiol.">
        <title>Salicibibacter kimchii gen. nov., sp. nov., a moderately halophilic and alkalitolerant bacterium in the family Bacillaceae, isolated from kimchi.</title>
        <authorList>
            <person name="Jang J.Y."/>
            <person name="Oh Y.J."/>
            <person name="Lim S.K."/>
            <person name="Park H.K."/>
            <person name="Lee C."/>
            <person name="Kim J.Y."/>
            <person name="Lee M.A."/>
            <person name="Choi H.J."/>
        </authorList>
    </citation>
    <scope>NUCLEOTIDE SEQUENCE [LARGE SCALE GENOMIC DNA]</scope>
    <source>
        <strain evidence="5 6">NKC1-1</strain>
    </source>
</reference>
<dbReference type="Gene3D" id="1.10.10.10">
    <property type="entry name" value="Winged helix-like DNA-binding domain superfamily/Winged helix DNA-binding domain"/>
    <property type="match status" value="1"/>
</dbReference>
<evidence type="ECO:0000256" key="1">
    <source>
        <dbReference type="ARBA" id="ARBA00023015"/>
    </source>
</evidence>
<dbReference type="PANTHER" id="PTHR30154">
    <property type="entry name" value="LEUCINE-RESPONSIVE REGULATORY PROTEIN"/>
    <property type="match status" value="1"/>
</dbReference>
<dbReference type="InterPro" id="IPR036390">
    <property type="entry name" value="WH_DNA-bd_sf"/>
</dbReference>
<dbReference type="AlphaFoldDB" id="A0A345BZY2"/>
<keyword evidence="2" id="KW-0238">DNA-binding</keyword>
<evidence type="ECO:0000256" key="3">
    <source>
        <dbReference type="ARBA" id="ARBA00023163"/>
    </source>
</evidence>
<dbReference type="InterPro" id="IPR019887">
    <property type="entry name" value="Tscrpt_reg_AsnC/Lrp_C"/>
</dbReference>
<dbReference type="PROSITE" id="PS50956">
    <property type="entry name" value="HTH_ASNC_2"/>
    <property type="match status" value="1"/>
</dbReference>
<sequence length="148" mass="16697">MELDQTDFKILSMLQDDGKCSYSKIARSIGVSEGTVRGRINKMLKNDVFEFIIHTNPYKIGLHVQAIIGLEARVGYHDAIACQLQPHRSVRFIGAFSGKHDLIIQAFFRNNEELVAFVDQTLSGVEGIISVDVNVELKQYKDTFSYVD</sequence>
<dbReference type="Gene3D" id="3.30.70.920">
    <property type="match status" value="1"/>
</dbReference>
<dbReference type="Pfam" id="PF13412">
    <property type="entry name" value="HTH_24"/>
    <property type="match status" value="1"/>
</dbReference>
<organism evidence="5 6">
    <name type="scientific">Salicibibacter kimchii</name>
    <dbReference type="NCBI Taxonomy" id="2099786"/>
    <lineage>
        <taxon>Bacteria</taxon>
        <taxon>Bacillati</taxon>
        <taxon>Bacillota</taxon>
        <taxon>Bacilli</taxon>
        <taxon>Bacillales</taxon>
        <taxon>Bacillaceae</taxon>
        <taxon>Salicibibacter</taxon>
    </lineage>
</organism>
<dbReference type="PANTHER" id="PTHR30154:SF34">
    <property type="entry name" value="TRANSCRIPTIONAL REGULATOR AZLB"/>
    <property type="match status" value="1"/>
</dbReference>
<keyword evidence="3" id="KW-0804">Transcription</keyword>
<dbReference type="SUPFAM" id="SSF54909">
    <property type="entry name" value="Dimeric alpha+beta barrel"/>
    <property type="match status" value="1"/>
</dbReference>
<dbReference type="InterPro" id="IPR000485">
    <property type="entry name" value="AsnC-type_HTH_dom"/>
</dbReference>
<evidence type="ECO:0000313" key="5">
    <source>
        <dbReference type="EMBL" id="AXF56513.1"/>
    </source>
</evidence>
<dbReference type="KEGG" id="rue:DT065_11090"/>
<dbReference type="GO" id="GO:0005829">
    <property type="term" value="C:cytosol"/>
    <property type="evidence" value="ECO:0007669"/>
    <property type="project" value="TreeGrafter"/>
</dbReference>
<evidence type="ECO:0000313" key="6">
    <source>
        <dbReference type="Proteomes" id="UP000252100"/>
    </source>
</evidence>
<dbReference type="GO" id="GO:0043565">
    <property type="term" value="F:sequence-specific DNA binding"/>
    <property type="evidence" value="ECO:0007669"/>
    <property type="project" value="InterPro"/>
</dbReference>
<dbReference type="SMART" id="SM00344">
    <property type="entry name" value="HTH_ASNC"/>
    <property type="match status" value="1"/>
</dbReference>
<dbReference type="Proteomes" id="UP000252100">
    <property type="component" value="Chromosome"/>
</dbReference>
<protein>
    <submittedName>
        <fullName evidence="5">Lrp/AsnC family transcriptional regulator</fullName>
    </submittedName>
</protein>
<dbReference type="InterPro" id="IPR019888">
    <property type="entry name" value="Tscrpt_reg_AsnC-like"/>
</dbReference>
<keyword evidence="1" id="KW-0805">Transcription regulation</keyword>
<feature type="domain" description="HTH asnC-type" evidence="4">
    <location>
        <begin position="3"/>
        <end position="63"/>
    </location>
</feature>
<dbReference type="PRINTS" id="PR00033">
    <property type="entry name" value="HTHASNC"/>
</dbReference>
<dbReference type="SUPFAM" id="SSF46785">
    <property type="entry name" value="Winged helix' DNA-binding domain"/>
    <property type="match status" value="1"/>
</dbReference>
<gene>
    <name evidence="5" type="ORF">DT065_11090</name>
</gene>
<dbReference type="EMBL" id="CP031092">
    <property type="protein sequence ID" value="AXF56513.1"/>
    <property type="molecule type" value="Genomic_DNA"/>
</dbReference>
<keyword evidence="6" id="KW-1185">Reference proteome</keyword>
<dbReference type="InterPro" id="IPR011008">
    <property type="entry name" value="Dimeric_a/b-barrel"/>
</dbReference>
<evidence type="ECO:0000256" key="2">
    <source>
        <dbReference type="ARBA" id="ARBA00023125"/>
    </source>
</evidence>